<evidence type="ECO:0000256" key="3">
    <source>
        <dbReference type="ARBA" id="ARBA00023163"/>
    </source>
</evidence>
<dbReference type="Gene3D" id="2.60.120.10">
    <property type="entry name" value="Jelly Rolls"/>
    <property type="match status" value="1"/>
</dbReference>
<evidence type="ECO:0000259" key="4">
    <source>
        <dbReference type="PROSITE" id="PS01124"/>
    </source>
</evidence>
<dbReference type="Gene3D" id="1.10.10.60">
    <property type="entry name" value="Homeodomain-like"/>
    <property type="match status" value="2"/>
</dbReference>
<dbReference type="InterPro" id="IPR037923">
    <property type="entry name" value="HTH-like"/>
</dbReference>
<protein>
    <submittedName>
        <fullName evidence="5">AraC family transcriptional regulator</fullName>
    </submittedName>
</protein>
<dbReference type="EMBL" id="MRTP01000003">
    <property type="protein sequence ID" value="OMF54412.1"/>
    <property type="molecule type" value="Genomic_DNA"/>
</dbReference>
<dbReference type="SUPFAM" id="SSF46689">
    <property type="entry name" value="Homeodomain-like"/>
    <property type="match status" value="2"/>
</dbReference>
<dbReference type="SMART" id="SM00342">
    <property type="entry name" value="HTH_ARAC"/>
    <property type="match status" value="1"/>
</dbReference>
<dbReference type="GO" id="GO:0003700">
    <property type="term" value="F:DNA-binding transcription factor activity"/>
    <property type="evidence" value="ECO:0007669"/>
    <property type="project" value="InterPro"/>
</dbReference>
<dbReference type="SUPFAM" id="SSF51215">
    <property type="entry name" value="Regulatory protein AraC"/>
    <property type="match status" value="1"/>
</dbReference>
<dbReference type="Pfam" id="PF12833">
    <property type="entry name" value="HTH_18"/>
    <property type="match status" value="1"/>
</dbReference>
<accession>A0A1R1ERQ2</accession>
<dbReference type="PROSITE" id="PS00041">
    <property type="entry name" value="HTH_ARAC_FAMILY_1"/>
    <property type="match status" value="1"/>
</dbReference>
<feature type="domain" description="HTH araC/xylS-type" evidence="4">
    <location>
        <begin position="180"/>
        <end position="278"/>
    </location>
</feature>
<dbReference type="PANTHER" id="PTHR43280">
    <property type="entry name" value="ARAC-FAMILY TRANSCRIPTIONAL REGULATOR"/>
    <property type="match status" value="1"/>
</dbReference>
<dbReference type="InterPro" id="IPR018062">
    <property type="entry name" value="HTH_AraC-typ_CS"/>
</dbReference>
<keyword evidence="3" id="KW-0804">Transcription</keyword>
<proteinExistence type="predicted"/>
<evidence type="ECO:0000313" key="5">
    <source>
        <dbReference type="EMBL" id="OMF54412.1"/>
    </source>
</evidence>
<gene>
    <name evidence="5" type="ORF">BK138_14615</name>
</gene>
<dbReference type="InterPro" id="IPR018060">
    <property type="entry name" value="HTH_AraC"/>
</dbReference>
<evidence type="ECO:0000256" key="1">
    <source>
        <dbReference type="ARBA" id="ARBA00023015"/>
    </source>
</evidence>
<dbReference type="RefSeq" id="WP_076170316.1">
    <property type="nucleotide sequence ID" value="NZ_MRTP01000003.1"/>
</dbReference>
<evidence type="ECO:0000313" key="6">
    <source>
        <dbReference type="Proteomes" id="UP000187172"/>
    </source>
</evidence>
<sequence>MNITESQSSRAASHFVHLPRIHIVGDIVKKPGTSLGPRRIHDYELLYFPDGTRSIYRVEGEAYVLQEPSFIVTRPGEYHAYEYDPQQPARHLFIHFGFPENGGTEAALPLLAPGGPSCIPLDEELPVGMMKQIMHIAHAHTDRMQSRGSSLLWSLLTEISGHLYDEPLTTPANRIPPQIVKALDYIDKHLGEAISVEMLARRIGWSHEHFSRSFVQYMGRTPRDAIIQRRIERACQLLLYEEHSIKEVAFAVGFSDENYFSRVFKAVKGLTASQYRKKYYNPMYRDLVPVKESESLYPVNRILYNIGAGEG</sequence>
<dbReference type="PROSITE" id="PS01124">
    <property type="entry name" value="HTH_ARAC_FAMILY_2"/>
    <property type="match status" value="1"/>
</dbReference>
<name>A0A1R1ERQ2_9BACL</name>
<dbReference type="GO" id="GO:0043565">
    <property type="term" value="F:sequence-specific DNA binding"/>
    <property type="evidence" value="ECO:0007669"/>
    <property type="project" value="InterPro"/>
</dbReference>
<dbReference type="InterPro" id="IPR014710">
    <property type="entry name" value="RmlC-like_jellyroll"/>
</dbReference>
<dbReference type="PANTHER" id="PTHR43280:SF30">
    <property type="entry name" value="MMSAB OPERON REGULATORY PROTEIN"/>
    <property type="match status" value="1"/>
</dbReference>
<dbReference type="InterPro" id="IPR003313">
    <property type="entry name" value="AraC-bd"/>
</dbReference>
<dbReference type="Pfam" id="PF02311">
    <property type="entry name" value="AraC_binding"/>
    <property type="match status" value="1"/>
</dbReference>
<reference evidence="5 6" key="1">
    <citation type="submission" date="2016-11" db="EMBL/GenBank/DDBJ databases">
        <title>Paenibacillus species isolates.</title>
        <authorList>
            <person name="Beno S.M."/>
        </authorList>
    </citation>
    <scope>NUCLEOTIDE SEQUENCE [LARGE SCALE GENOMIC DNA]</scope>
    <source>
        <strain evidence="5 6">FSL R5-0378</strain>
    </source>
</reference>
<dbReference type="PRINTS" id="PR00032">
    <property type="entry name" value="HTHARAC"/>
</dbReference>
<keyword evidence="6" id="KW-1185">Reference proteome</keyword>
<dbReference type="STRING" id="297318.BK138_14615"/>
<keyword evidence="1" id="KW-0805">Transcription regulation</keyword>
<comment type="caution">
    <text evidence="5">The sequence shown here is derived from an EMBL/GenBank/DDBJ whole genome shotgun (WGS) entry which is preliminary data.</text>
</comment>
<dbReference type="InterPro" id="IPR009057">
    <property type="entry name" value="Homeodomain-like_sf"/>
</dbReference>
<dbReference type="InterPro" id="IPR020449">
    <property type="entry name" value="Tscrpt_reg_AraC-type_HTH"/>
</dbReference>
<dbReference type="Proteomes" id="UP000187172">
    <property type="component" value="Unassembled WGS sequence"/>
</dbReference>
<dbReference type="AlphaFoldDB" id="A0A1R1ERQ2"/>
<evidence type="ECO:0000256" key="2">
    <source>
        <dbReference type="ARBA" id="ARBA00023125"/>
    </source>
</evidence>
<organism evidence="5 6">
    <name type="scientific">Paenibacillus rhizosphaerae</name>
    <dbReference type="NCBI Taxonomy" id="297318"/>
    <lineage>
        <taxon>Bacteria</taxon>
        <taxon>Bacillati</taxon>
        <taxon>Bacillota</taxon>
        <taxon>Bacilli</taxon>
        <taxon>Bacillales</taxon>
        <taxon>Paenibacillaceae</taxon>
        <taxon>Paenibacillus</taxon>
    </lineage>
</organism>
<keyword evidence="2" id="KW-0238">DNA-binding</keyword>